<protein>
    <submittedName>
        <fullName evidence="1">Uncharacterized protein</fullName>
    </submittedName>
</protein>
<sequence length="239" mass="28024">MGNLTTVNYNIERKIKENFDNEAYINKETQNLKYKPIEEEYAYKIKEILKVCQLEREINLDILSNKIIIQHISKPIDVGENGYSCALFKDKQNSDFDENDEYELSLGVFDFDEESRIKGTTVYLQHWGSVLDFLDLSDAIEQDENIYILKNISNAKQCGAICKLYRNVKNHEGIIKRQEDLIQKLGSQVVEYDDASWIIVNSIKKEDLNNEEKFKDVLHKFLEDFIKYAFTVEFISKGY</sequence>
<gene>
    <name evidence="1" type="ORF">IBLFYP30_02147</name>
</gene>
<proteinExistence type="predicted"/>
<dbReference type="AlphaFoldDB" id="A0A6N3DDE6"/>
<organism evidence="1">
    <name type="scientific">Intestinibacter bartlettii</name>
    <dbReference type="NCBI Taxonomy" id="261299"/>
    <lineage>
        <taxon>Bacteria</taxon>
        <taxon>Bacillati</taxon>
        <taxon>Bacillota</taxon>
        <taxon>Clostridia</taxon>
        <taxon>Peptostreptococcales</taxon>
        <taxon>Peptostreptococcaceae</taxon>
        <taxon>Intestinibacter</taxon>
    </lineage>
</organism>
<dbReference type="EMBL" id="CACRUE010000033">
    <property type="protein sequence ID" value="VYU25169.1"/>
    <property type="molecule type" value="Genomic_DNA"/>
</dbReference>
<dbReference type="RefSeq" id="WP_024037657.1">
    <property type="nucleotide sequence ID" value="NZ_BAABXU010000001.1"/>
</dbReference>
<evidence type="ECO:0000313" key="1">
    <source>
        <dbReference type="EMBL" id="VYU25169.1"/>
    </source>
</evidence>
<accession>A0A6N3DDE6</accession>
<reference evidence="1" key="1">
    <citation type="submission" date="2019-11" db="EMBL/GenBank/DDBJ databases">
        <authorList>
            <person name="Feng L."/>
        </authorList>
    </citation>
    <scope>NUCLEOTIDE SEQUENCE</scope>
    <source>
        <strain evidence="1">IbartlettiiLFYP30</strain>
    </source>
</reference>
<name>A0A6N3DDE6_9FIRM</name>